<comment type="caution">
    <text evidence="2">The sequence shown here is derived from an EMBL/GenBank/DDBJ whole genome shotgun (WGS) entry which is preliminary data.</text>
</comment>
<dbReference type="RefSeq" id="WP_317532660.1">
    <property type="nucleotide sequence ID" value="NZ_JAWLKF010000002.1"/>
</dbReference>
<proteinExistence type="predicted"/>
<evidence type="ECO:0000256" key="1">
    <source>
        <dbReference type="SAM" id="MobiDB-lite"/>
    </source>
</evidence>
<accession>A0ABU4CXP1</accession>
<protein>
    <recommendedName>
        <fullName evidence="4">Zorya protein ZorC EH domain-containing protein</fullName>
    </recommendedName>
</protein>
<reference evidence="2 3" key="1">
    <citation type="submission" date="2023-10" db="EMBL/GenBank/DDBJ databases">
        <title>Development of a sustainable strategy for remediation of hydrocarbon-contaminated territories based on the waste exchange concept.</title>
        <authorList>
            <person name="Krivoruchko A."/>
        </authorList>
    </citation>
    <scope>NUCLEOTIDE SEQUENCE [LARGE SCALE GENOMIC DNA]</scope>
    <source>
        <strain evidence="2 3">IEGM 1327</strain>
    </source>
</reference>
<gene>
    <name evidence="2" type="ORF">R3P93_06610</name>
</gene>
<evidence type="ECO:0000313" key="2">
    <source>
        <dbReference type="EMBL" id="MDV6302228.1"/>
    </source>
</evidence>
<dbReference type="EMBL" id="JAWLKF010000002">
    <property type="protein sequence ID" value="MDV6302228.1"/>
    <property type="molecule type" value="Genomic_DNA"/>
</dbReference>
<feature type="compositionally biased region" description="Polar residues" evidence="1">
    <location>
        <begin position="1"/>
        <end position="10"/>
    </location>
</feature>
<feature type="region of interest" description="Disordered" evidence="1">
    <location>
        <begin position="1"/>
        <end position="27"/>
    </location>
</feature>
<evidence type="ECO:0008006" key="4">
    <source>
        <dbReference type="Google" id="ProtNLM"/>
    </source>
</evidence>
<evidence type="ECO:0000313" key="3">
    <source>
        <dbReference type="Proteomes" id="UP001186104"/>
    </source>
</evidence>
<sequence>MVFGSRLSNSFGGGTSAPGGPPPERPAWFSSDRDYEAFLKTTKMDLGPQSITSTSIDVDHLDENGRRTLLGGYALQSTLEFVSRMFAQLDDAALNSRTNAWEKTLVSMLTGEFSSKVIESVSKGNVLLPPAAVTQLIREAIEWCSITDAATTGTGNTIPIFGIDDFVLLMLSINGDQERQDLPDFFRTWPPTQDDLERYNAAMAVDDDMVRDEAQRQMLSDLARMQANATTVPDVLLGDAYDTWFKKWPELAPHDLIGDTAIEAFEQATGVSLTEFIKLGLQLWTRTKTGAVTLNAIDFAQWADSQAVTLMKTAASLTVQEYRKRLKAERKKGLLAHRRYTFAERPLIRFGDDEYVALRPVWVLDRLCGSQLYWQTFFAFGTEKDPRGEQFSLASNYVFEDTIGYLLRRATRRARPTIKLITEREMQQAWKQRGDKPSVCDWVLASGKYCLLVDATNHWLDEKAAQGFADAEDYTADLEDTFVRRKFLQLRSTIELLAQHGWEGRTFDEQTVFVPMVVVPNGGIPPNVLSDVDLKLRSHSVLGELGRFVTSPGILTYSELQVFEGVCEHRGPQLFVEILARWRLMCTGGMPVRPQTFLDISGVDRPVNGQVEVPAGGQVKVPTPC</sequence>
<dbReference type="Proteomes" id="UP001186104">
    <property type="component" value="Unassembled WGS sequence"/>
</dbReference>
<keyword evidence="3" id="KW-1185">Reference proteome</keyword>
<name>A0ABU4CXP1_9NOCA</name>
<organism evidence="2 3">
    <name type="scientific">Rhodococcus cerastii</name>
    <dbReference type="NCBI Taxonomy" id="908616"/>
    <lineage>
        <taxon>Bacteria</taxon>
        <taxon>Bacillati</taxon>
        <taxon>Actinomycetota</taxon>
        <taxon>Actinomycetes</taxon>
        <taxon>Mycobacteriales</taxon>
        <taxon>Nocardiaceae</taxon>
        <taxon>Rhodococcus</taxon>
    </lineage>
</organism>